<evidence type="ECO:0000259" key="1">
    <source>
        <dbReference type="PROSITE" id="PS50097"/>
    </source>
</evidence>
<name>A0ABR1ADQ1_POLSC</name>
<gene>
    <name evidence="2" type="ORF">RUM44_005553</name>
</gene>
<dbReference type="Proteomes" id="UP001359485">
    <property type="component" value="Unassembled WGS sequence"/>
</dbReference>
<proteinExistence type="predicted"/>
<evidence type="ECO:0000313" key="3">
    <source>
        <dbReference type="Proteomes" id="UP001359485"/>
    </source>
</evidence>
<reference evidence="2 3" key="1">
    <citation type="submission" date="2023-09" db="EMBL/GenBank/DDBJ databases">
        <title>Genomes of two closely related lineages of the louse Polyplax serrata with different host specificities.</title>
        <authorList>
            <person name="Martinu J."/>
            <person name="Tarabai H."/>
            <person name="Stefka J."/>
            <person name="Hypsa V."/>
        </authorList>
    </citation>
    <scope>NUCLEOTIDE SEQUENCE [LARGE SCALE GENOMIC DNA]</scope>
    <source>
        <strain evidence="2">98ZLc_SE</strain>
    </source>
</reference>
<dbReference type="Pfam" id="PF00651">
    <property type="entry name" value="BTB"/>
    <property type="match status" value="1"/>
</dbReference>
<dbReference type="Gene3D" id="3.30.710.10">
    <property type="entry name" value="Potassium Channel Kv1.1, Chain A"/>
    <property type="match status" value="1"/>
</dbReference>
<evidence type="ECO:0000313" key="2">
    <source>
        <dbReference type="EMBL" id="KAK6617222.1"/>
    </source>
</evidence>
<comment type="caution">
    <text evidence="2">The sequence shown here is derived from an EMBL/GenBank/DDBJ whole genome shotgun (WGS) entry which is preliminary data.</text>
</comment>
<dbReference type="PROSITE" id="PS50097">
    <property type="entry name" value="BTB"/>
    <property type="match status" value="1"/>
</dbReference>
<sequence>METEEPEGPTCPMVLLSQAQHGGRCMSAQALNSLNDLPQKNLLCDATIRLEDGGVFHVHRVILSSCSTYFWYLSRSSLMRKIVLAEPSSCIARLNLFASLLSDL</sequence>
<dbReference type="SUPFAM" id="SSF54695">
    <property type="entry name" value="POZ domain"/>
    <property type="match status" value="1"/>
</dbReference>
<dbReference type="InterPro" id="IPR000210">
    <property type="entry name" value="BTB/POZ_dom"/>
</dbReference>
<keyword evidence="3" id="KW-1185">Reference proteome</keyword>
<dbReference type="InterPro" id="IPR011333">
    <property type="entry name" value="SKP1/BTB/POZ_sf"/>
</dbReference>
<accession>A0ABR1ADQ1</accession>
<organism evidence="2 3">
    <name type="scientific">Polyplax serrata</name>
    <name type="common">Common mouse louse</name>
    <dbReference type="NCBI Taxonomy" id="468196"/>
    <lineage>
        <taxon>Eukaryota</taxon>
        <taxon>Metazoa</taxon>
        <taxon>Ecdysozoa</taxon>
        <taxon>Arthropoda</taxon>
        <taxon>Hexapoda</taxon>
        <taxon>Insecta</taxon>
        <taxon>Pterygota</taxon>
        <taxon>Neoptera</taxon>
        <taxon>Paraneoptera</taxon>
        <taxon>Psocodea</taxon>
        <taxon>Troctomorpha</taxon>
        <taxon>Phthiraptera</taxon>
        <taxon>Anoplura</taxon>
        <taxon>Polyplacidae</taxon>
        <taxon>Polyplax</taxon>
    </lineage>
</organism>
<feature type="domain" description="BTB" evidence="1">
    <location>
        <begin position="44"/>
        <end position="104"/>
    </location>
</feature>
<dbReference type="EMBL" id="JAWJWF010000052">
    <property type="protein sequence ID" value="KAK6617222.1"/>
    <property type="molecule type" value="Genomic_DNA"/>
</dbReference>
<protein>
    <recommendedName>
        <fullName evidence="1">BTB domain-containing protein</fullName>
    </recommendedName>
</protein>